<organism evidence="2 3">
    <name type="scientific">Dendrobium catenatum</name>
    <dbReference type="NCBI Taxonomy" id="906689"/>
    <lineage>
        <taxon>Eukaryota</taxon>
        <taxon>Viridiplantae</taxon>
        <taxon>Streptophyta</taxon>
        <taxon>Embryophyta</taxon>
        <taxon>Tracheophyta</taxon>
        <taxon>Spermatophyta</taxon>
        <taxon>Magnoliopsida</taxon>
        <taxon>Liliopsida</taxon>
        <taxon>Asparagales</taxon>
        <taxon>Orchidaceae</taxon>
        <taxon>Epidendroideae</taxon>
        <taxon>Malaxideae</taxon>
        <taxon>Dendrobiinae</taxon>
        <taxon>Dendrobium</taxon>
    </lineage>
</organism>
<evidence type="ECO:0000313" key="3">
    <source>
        <dbReference type="Proteomes" id="UP000233837"/>
    </source>
</evidence>
<name>A0A2I0WZW9_9ASPA</name>
<reference evidence="2 3" key="1">
    <citation type="journal article" date="2016" name="Sci. Rep.">
        <title>The Dendrobium catenatum Lindl. genome sequence provides insights into polysaccharide synthase, floral development and adaptive evolution.</title>
        <authorList>
            <person name="Zhang G.Q."/>
            <person name="Xu Q."/>
            <person name="Bian C."/>
            <person name="Tsai W.C."/>
            <person name="Yeh C.M."/>
            <person name="Liu K.W."/>
            <person name="Yoshida K."/>
            <person name="Zhang L.S."/>
            <person name="Chang S.B."/>
            <person name="Chen F."/>
            <person name="Shi Y."/>
            <person name="Su Y.Y."/>
            <person name="Zhang Y.Q."/>
            <person name="Chen L.J."/>
            <person name="Yin Y."/>
            <person name="Lin M."/>
            <person name="Huang H."/>
            <person name="Deng H."/>
            <person name="Wang Z.W."/>
            <person name="Zhu S.L."/>
            <person name="Zhao X."/>
            <person name="Deng C."/>
            <person name="Niu S.C."/>
            <person name="Huang J."/>
            <person name="Wang M."/>
            <person name="Liu G.H."/>
            <person name="Yang H.J."/>
            <person name="Xiao X.J."/>
            <person name="Hsiao Y.Y."/>
            <person name="Wu W.L."/>
            <person name="Chen Y.Y."/>
            <person name="Mitsuda N."/>
            <person name="Ohme-Takagi M."/>
            <person name="Luo Y.B."/>
            <person name="Van de Peer Y."/>
            <person name="Liu Z.J."/>
        </authorList>
    </citation>
    <scope>NUCLEOTIDE SEQUENCE [LARGE SCALE GENOMIC DNA]</scope>
    <source>
        <tissue evidence="2">The whole plant</tissue>
    </source>
</reference>
<keyword evidence="3" id="KW-1185">Reference proteome</keyword>
<accession>A0A2I0WZW9</accession>
<dbReference type="PANTHER" id="PTHR33981:SF3">
    <property type="entry name" value="EXPRESSED PROTEIN"/>
    <property type="match status" value="1"/>
</dbReference>
<dbReference type="PANTHER" id="PTHR33981">
    <property type="entry name" value="EXPRESSED PROTEIN"/>
    <property type="match status" value="1"/>
</dbReference>
<proteinExistence type="predicted"/>
<dbReference type="EMBL" id="KZ502277">
    <property type="protein sequence ID" value="PKU81191.1"/>
    <property type="molecule type" value="Genomic_DNA"/>
</dbReference>
<dbReference type="Proteomes" id="UP000233837">
    <property type="component" value="Unassembled WGS sequence"/>
</dbReference>
<reference evidence="2 3" key="2">
    <citation type="journal article" date="2017" name="Nature">
        <title>The Apostasia genome and the evolution of orchids.</title>
        <authorList>
            <person name="Zhang G.Q."/>
            <person name="Liu K.W."/>
            <person name="Li Z."/>
            <person name="Lohaus R."/>
            <person name="Hsiao Y.Y."/>
            <person name="Niu S.C."/>
            <person name="Wang J.Y."/>
            <person name="Lin Y.C."/>
            <person name="Xu Q."/>
            <person name="Chen L.J."/>
            <person name="Yoshida K."/>
            <person name="Fujiwara S."/>
            <person name="Wang Z.W."/>
            <person name="Zhang Y.Q."/>
            <person name="Mitsuda N."/>
            <person name="Wang M."/>
            <person name="Liu G.H."/>
            <person name="Pecoraro L."/>
            <person name="Huang H.X."/>
            <person name="Xiao X.J."/>
            <person name="Lin M."/>
            <person name="Wu X.Y."/>
            <person name="Wu W.L."/>
            <person name="Chen Y.Y."/>
            <person name="Chang S.B."/>
            <person name="Sakamoto S."/>
            <person name="Ohme-Takagi M."/>
            <person name="Yagi M."/>
            <person name="Zeng S.J."/>
            <person name="Shen C.Y."/>
            <person name="Yeh C.M."/>
            <person name="Luo Y.B."/>
            <person name="Tsai W.C."/>
            <person name="Van de Peer Y."/>
            <person name="Liu Z.J."/>
        </authorList>
    </citation>
    <scope>NUCLEOTIDE SEQUENCE [LARGE SCALE GENOMIC DNA]</scope>
    <source>
        <tissue evidence="2">The whole plant</tissue>
    </source>
</reference>
<evidence type="ECO:0000313" key="2">
    <source>
        <dbReference type="EMBL" id="PKU81191.1"/>
    </source>
</evidence>
<dbReference type="AlphaFoldDB" id="A0A2I0WZW9"/>
<sequence>MGAWFFFNFCFKPLLYEKSKVKIIHDESGFSDFDKSDLRVAIFLVQYDMEKIYMWVFYTCWSSRKVLTTR</sequence>
<protein>
    <recommendedName>
        <fullName evidence="1">DUF8041 domain-containing protein</fullName>
    </recommendedName>
</protein>
<dbReference type="STRING" id="906689.A0A2I0WZW9"/>
<evidence type="ECO:0000259" key="1">
    <source>
        <dbReference type="Pfam" id="PF26145"/>
    </source>
</evidence>
<dbReference type="InterPro" id="IPR058354">
    <property type="entry name" value="DUF8041"/>
</dbReference>
<gene>
    <name evidence="2" type="ORF">MA16_Dca015667</name>
</gene>
<feature type="domain" description="DUF8041" evidence="1">
    <location>
        <begin position="2"/>
        <end position="58"/>
    </location>
</feature>
<dbReference type="Pfam" id="PF26145">
    <property type="entry name" value="DUF8041"/>
    <property type="match status" value="1"/>
</dbReference>